<keyword evidence="2" id="KW-1185">Reference proteome</keyword>
<reference evidence="2" key="1">
    <citation type="submission" date="2018-07" db="EMBL/GenBank/DDBJ databases">
        <authorList>
            <person name="Zhao J."/>
        </authorList>
    </citation>
    <scope>NUCLEOTIDE SEQUENCE [LARGE SCALE GENOMIC DNA]</scope>
    <source>
        <strain evidence="2">GSSD-12</strain>
    </source>
</reference>
<dbReference type="AlphaFoldDB" id="A0A345HWU2"/>
<organism evidence="1 2">
    <name type="scientific">Streptomyces paludis</name>
    <dbReference type="NCBI Taxonomy" id="2282738"/>
    <lineage>
        <taxon>Bacteria</taxon>
        <taxon>Bacillati</taxon>
        <taxon>Actinomycetota</taxon>
        <taxon>Actinomycetes</taxon>
        <taxon>Kitasatosporales</taxon>
        <taxon>Streptomycetaceae</taxon>
        <taxon>Streptomyces</taxon>
    </lineage>
</organism>
<protein>
    <recommendedName>
        <fullName evidence="3">ParB/Sulfiredoxin domain-containing protein</fullName>
    </recommendedName>
</protein>
<evidence type="ECO:0000313" key="2">
    <source>
        <dbReference type="Proteomes" id="UP000253868"/>
    </source>
</evidence>
<dbReference type="OrthoDB" id="950695at2"/>
<gene>
    <name evidence="1" type="ORF">DVK44_29640</name>
</gene>
<evidence type="ECO:0008006" key="3">
    <source>
        <dbReference type="Google" id="ProtNLM"/>
    </source>
</evidence>
<sequence>MEIVRDELTPEGSRFPLPSTPQIVTVTPEMASDWLSYRNHPKNRPMSKAVSFKYQKDMEADRWRSGTPEGYIFDTEGYIISGQHRMKAQANSNTTLEVWIFPAEPREIFEVVDQGYKRTAAHVLNVPYAVNIAAAARHLAALADGDRWGMPRFSKITTPEVVATFHAWPELTWYIKDIQGASLEASIPVGPHAAVIAQAARSSDDLAHDLIQTWLAGVRTGEDLGARDPRLHLRRRFHGGLPTGKGKRDHAYALIVKAWNAYAAGEDITILRHMSTEPLPKVAGFDFERKSA</sequence>
<dbReference type="Proteomes" id="UP000253868">
    <property type="component" value="Chromosome"/>
</dbReference>
<dbReference type="KEGG" id="spad:DVK44_29640"/>
<accession>A0A345HWU2</accession>
<evidence type="ECO:0000313" key="1">
    <source>
        <dbReference type="EMBL" id="AXG81166.1"/>
    </source>
</evidence>
<dbReference type="RefSeq" id="WP_114663707.1">
    <property type="nucleotide sequence ID" value="NZ_CP031194.1"/>
</dbReference>
<dbReference type="EMBL" id="CP031194">
    <property type="protein sequence ID" value="AXG81166.1"/>
    <property type="molecule type" value="Genomic_DNA"/>
</dbReference>
<name>A0A345HWU2_9ACTN</name>
<proteinExistence type="predicted"/>